<dbReference type="Gene3D" id="3.20.20.80">
    <property type="entry name" value="Glycosidases"/>
    <property type="match status" value="1"/>
</dbReference>
<dbReference type="InterPro" id="IPR000519">
    <property type="entry name" value="P_trefoil_dom"/>
</dbReference>
<feature type="transmembrane region" description="Helical" evidence="4">
    <location>
        <begin position="43"/>
        <end position="62"/>
    </location>
</feature>
<dbReference type="InterPro" id="IPR013780">
    <property type="entry name" value="Glyco_hydro_b"/>
</dbReference>
<keyword evidence="4" id="KW-1133">Transmembrane helix</keyword>
<dbReference type="PANTHER" id="PTHR22762">
    <property type="entry name" value="ALPHA-GLUCOSIDASE"/>
    <property type="match status" value="1"/>
</dbReference>
<dbReference type="Pfam" id="PF01055">
    <property type="entry name" value="Glyco_hydro_31_2nd"/>
    <property type="match status" value="1"/>
</dbReference>
<keyword evidence="3" id="KW-0326">Glycosidase</keyword>
<organism evidence="6 7">
    <name type="scientific">Chilo suppressalis</name>
    <name type="common">Asiatic rice borer moth</name>
    <dbReference type="NCBI Taxonomy" id="168631"/>
    <lineage>
        <taxon>Eukaryota</taxon>
        <taxon>Metazoa</taxon>
        <taxon>Ecdysozoa</taxon>
        <taxon>Arthropoda</taxon>
        <taxon>Hexapoda</taxon>
        <taxon>Insecta</taxon>
        <taxon>Pterygota</taxon>
        <taxon>Neoptera</taxon>
        <taxon>Endopterygota</taxon>
        <taxon>Lepidoptera</taxon>
        <taxon>Glossata</taxon>
        <taxon>Ditrysia</taxon>
        <taxon>Pyraloidea</taxon>
        <taxon>Crambidae</taxon>
        <taxon>Crambinae</taxon>
        <taxon>Chilo</taxon>
    </lineage>
</organism>
<comment type="similarity">
    <text evidence="1 3">Belongs to the glycosyl hydrolase 31 family.</text>
</comment>
<dbReference type="SUPFAM" id="SSF51445">
    <property type="entry name" value="(Trans)glycosidases"/>
    <property type="match status" value="1"/>
</dbReference>
<evidence type="ECO:0000256" key="3">
    <source>
        <dbReference type="RuleBase" id="RU361185"/>
    </source>
</evidence>
<reference evidence="6" key="1">
    <citation type="submission" date="2021-12" db="EMBL/GenBank/DDBJ databases">
        <authorList>
            <person name="King R."/>
        </authorList>
    </citation>
    <scope>NUCLEOTIDE SEQUENCE</scope>
</reference>
<evidence type="ECO:0000313" key="7">
    <source>
        <dbReference type="Proteomes" id="UP001153292"/>
    </source>
</evidence>
<dbReference type="InterPro" id="IPR048395">
    <property type="entry name" value="Glyco_hydro_31_C"/>
</dbReference>
<dbReference type="Gene3D" id="2.60.40.1180">
    <property type="entry name" value="Golgi alpha-mannosidase II"/>
    <property type="match status" value="1"/>
</dbReference>
<feature type="domain" description="P-type" evidence="5">
    <location>
        <begin position="78"/>
        <end position="117"/>
    </location>
</feature>
<keyword evidence="4" id="KW-0812">Transmembrane</keyword>
<evidence type="ECO:0000313" key="6">
    <source>
        <dbReference type="EMBL" id="CAH0399526.1"/>
    </source>
</evidence>
<proteinExistence type="inferred from homology"/>
<dbReference type="CDD" id="cd00111">
    <property type="entry name" value="Trefoil"/>
    <property type="match status" value="1"/>
</dbReference>
<name>A0ABN8AWX3_CHISP</name>
<evidence type="ECO:0000256" key="2">
    <source>
        <dbReference type="PROSITE-ProRule" id="PRU00779"/>
    </source>
</evidence>
<sequence length="899" mass="102120">MIPYANAANFKEEDEEEKSPYDYEKTKKVTWYDRVLLNRPSKVITVLILLALLAPVLIYRYIFVSSRDWPPSDGHSFGSCLVQRSSRLPCGPGYIPQSDCHAQCCYDLDNGFCFHRFPSRFSYIMDQMWSEEVVLRPRIATVPFALQNSVTSLRLSIDEISATHLSITFYDAREMSIQGRRIENKDYNYRISSPELNVIVDGFNNATIFNTARGALIASENIWEITFKLTEGMMIGLGELPLKEGDVKVIYNYDGGLNSLPLIYAQSNESYHGLLLDVITPTEVRVTGGNQIVVRSIARSQLKFHLFLGPQPKDVMRDVINLLDRKKHLEYWMLGAHVCSEMTKDPDEAVDYLQSFIENATYIGLPFESHCGARPIVFNNDNVTEDLSTVAAGAALLRSANKKFVPHLSPYIRYLEIDTNGTGEDANEEVKSYDCSNIVCEFEEFLLRWNSTHVYTGSVNSIDESILFPDYGIVNEDFIAKLWAFNVNTEVDGMVLINNWPLEESVKAKEEMYMRLPYFNEYFEVAFNATPQWDIIRPGPDVQPYFKEHNKYGSYFAAAMEKINNSTPTWSNTQWMNGDVIINRQNVRTSWTNFHNELIATALGGVSGNWLWSSPICGDEENFDIDNHANLCVKWYMASTYLPIIKIHSKLKARDPSAFGGTHRALTIKALENRLSLLPYFYTVLQEGPLLRPMFYQFPLNEELRESRSQFSVGDSLLIAPNLEPRQSNVHVRVPPGTWYEFWSGLKVQAEEGEMVTMTTTEADFLTFIRGGDIVVTQMNVSTTAESTRRNSPFTLVIATKTVNVTAQETNEVRSAEGKLYMTPNMTIHFSVNNTNLTITTYDDDFSALCGDDAVWAKVVNELKIYGLDEADNNYDHHKQLKTAIDLCDLANGDIVLSI</sequence>
<dbReference type="InterPro" id="IPR017853">
    <property type="entry name" value="GH"/>
</dbReference>
<dbReference type="PROSITE" id="PS51448">
    <property type="entry name" value="P_TREFOIL_2"/>
    <property type="match status" value="1"/>
</dbReference>
<dbReference type="Gene3D" id="2.60.40.1760">
    <property type="entry name" value="glycosyl hydrolase (family 31)"/>
    <property type="match status" value="1"/>
</dbReference>
<gene>
    <name evidence="6" type="ORF">CHILSU_LOCUS2676</name>
</gene>
<dbReference type="EMBL" id="OU963907">
    <property type="protein sequence ID" value="CAH0399526.1"/>
    <property type="molecule type" value="Genomic_DNA"/>
</dbReference>
<keyword evidence="7" id="KW-1185">Reference proteome</keyword>
<keyword evidence="3" id="KW-0378">Hydrolase</keyword>
<dbReference type="InterPro" id="IPR000322">
    <property type="entry name" value="Glyco_hydro_31_TIM"/>
</dbReference>
<dbReference type="SUPFAM" id="SSF51011">
    <property type="entry name" value="Glycosyl hydrolase domain"/>
    <property type="match status" value="1"/>
</dbReference>
<evidence type="ECO:0000256" key="4">
    <source>
        <dbReference type="SAM" id="Phobius"/>
    </source>
</evidence>
<keyword evidence="4" id="KW-0472">Membrane</keyword>
<dbReference type="PANTHER" id="PTHR22762:SF167">
    <property type="entry name" value="LYSOSOMAL ALPHA-GLUCOSIDASE-LIKE PROTEIN"/>
    <property type="match status" value="1"/>
</dbReference>
<dbReference type="Proteomes" id="UP001153292">
    <property type="component" value="Chromosome 14"/>
</dbReference>
<evidence type="ECO:0000256" key="1">
    <source>
        <dbReference type="ARBA" id="ARBA00007806"/>
    </source>
</evidence>
<dbReference type="Pfam" id="PF21365">
    <property type="entry name" value="Glyco_hydro_31_3rd"/>
    <property type="match status" value="1"/>
</dbReference>
<comment type="caution">
    <text evidence="2">Lacks conserved residue(s) required for the propagation of feature annotation.</text>
</comment>
<evidence type="ECO:0000259" key="5">
    <source>
        <dbReference type="PROSITE" id="PS51448"/>
    </source>
</evidence>
<accession>A0ABN8AWX3</accession>
<protein>
    <recommendedName>
        <fullName evidence="5">P-type domain-containing protein</fullName>
    </recommendedName>
</protein>